<name>A0A429YUS0_9HYPH</name>
<reference evidence="1 2" key="1">
    <citation type="submission" date="2018-12" db="EMBL/GenBank/DDBJ databases">
        <title>Mesorhizobium carbonis sp. nov., isolated from coal mine water.</title>
        <authorList>
            <person name="Xin W."/>
            <person name="Xu Z."/>
            <person name="Xiang F."/>
            <person name="Zhang J."/>
            <person name="Xi L."/>
            <person name="Liu J."/>
        </authorList>
    </citation>
    <scope>NUCLEOTIDE SEQUENCE [LARGE SCALE GENOMIC DNA]</scope>
    <source>
        <strain evidence="1 2">B2.3</strain>
    </source>
</reference>
<dbReference type="OrthoDB" id="9809434at2"/>
<dbReference type="Gene3D" id="1.10.260.40">
    <property type="entry name" value="lambda repressor-like DNA-binding domains"/>
    <property type="match status" value="1"/>
</dbReference>
<dbReference type="SUPFAM" id="SSF47413">
    <property type="entry name" value="lambda repressor-like DNA-binding domains"/>
    <property type="match status" value="1"/>
</dbReference>
<organism evidence="1 2">
    <name type="scientific">Aquibium carbonis</name>
    <dbReference type="NCBI Taxonomy" id="2495581"/>
    <lineage>
        <taxon>Bacteria</taxon>
        <taxon>Pseudomonadati</taxon>
        <taxon>Pseudomonadota</taxon>
        <taxon>Alphaproteobacteria</taxon>
        <taxon>Hyphomicrobiales</taxon>
        <taxon>Phyllobacteriaceae</taxon>
        <taxon>Aquibium</taxon>
    </lineage>
</organism>
<dbReference type="AlphaFoldDB" id="A0A429YUS0"/>
<keyword evidence="2" id="KW-1185">Reference proteome</keyword>
<dbReference type="InterPro" id="IPR010982">
    <property type="entry name" value="Lambda_DNA-bd_dom_sf"/>
</dbReference>
<evidence type="ECO:0000313" key="2">
    <source>
        <dbReference type="Proteomes" id="UP000278398"/>
    </source>
</evidence>
<dbReference type="Proteomes" id="UP000278398">
    <property type="component" value="Unassembled WGS sequence"/>
</dbReference>
<gene>
    <name evidence="1" type="ORF">EJC49_16875</name>
</gene>
<protein>
    <submittedName>
        <fullName evidence="1">Fis family transcriptional regulator</fullName>
    </submittedName>
</protein>
<sequence length="98" mass="10632">MTDLGKSTVGETLEDVLEGLGEREEVYGEALKRVIAWQIETARKGAGLSKSEIANRLGTSRSQVDRILDPTNVAVSLASLERAARAVGKRLRIEIVDP</sequence>
<proteinExistence type="predicted"/>
<dbReference type="RefSeq" id="WP_126701111.1">
    <property type="nucleotide sequence ID" value="NZ_RWKW01000062.1"/>
</dbReference>
<comment type="caution">
    <text evidence="1">The sequence shown here is derived from an EMBL/GenBank/DDBJ whole genome shotgun (WGS) entry which is preliminary data.</text>
</comment>
<dbReference type="EMBL" id="RWKW01000062">
    <property type="protein sequence ID" value="RST85213.1"/>
    <property type="molecule type" value="Genomic_DNA"/>
</dbReference>
<accession>A0A429YUS0</accession>
<dbReference type="GO" id="GO:0003677">
    <property type="term" value="F:DNA binding"/>
    <property type="evidence" value="ECO:0007669"/>
    <property type="project" value="InterPro"/>
</dbReference>
<evidence type="ECO:0000313" key="1">
    <source>
        <dbReference type="EMBL" id="RST85213.1"/>
    </source>
</evidence>